<evidence type="ECO:0000256" key="1">
    <source>
        <dbReference type="ARBA" id="ARBA00022723"/>
    </source>
</evidence>
<evidence type="ECO:0000313" key="7">
    <source>
        <dbReference type="EMBL" id="KAH9581332.1"/>
    </source>
</evidence>
<dbReference type="EMBL" id="KL250513">
    <property type="protein sequence ID" value="KGB32696.1"/>
    <property type="molecule type" value="Genomic_DNA"/>
</dbReference>
<dbReference type="InterPro" id="IPR017455">
    <property type="entry name" value="Znf_FYVE-rel"/>
</dbReference>
<evidence type="ECO:0000313" key="8">
    <source>
        <dbReference type="EMBL" id="KGB32696.1"/>
    </source>
</evidence>
<keyword evidence="3" id="KW-0862">Zinc</keyword>
<proteinExistence type="predicted"/>
<protein>
    <submittedName>
        <fullName evidence="7">Lateral signaling target protein 2</fullName>
    </submittedName>
    <submittedName>
        <fullName evidence="8">WD repeat and FYVE domain-containing protein 3</fullName>
    </submittedName>
</protein>
<dbReference type="CTD" id="57732"/>
<dbReference type="EMBL" id="AMPZ03000006">
    <property type="protein sequence ID" value="KAH9581332.1"/>
    <property type="molecule type" value="Genomic_DNA"/>
</dbReference>
<dbReference type="SUPFAM" id="SSF57903">
    <property type="entry name" value="FYVE/PHD zinc finger"/>
    <property type="match status" value="1"/>
</dbReference>
<reference evidence="7" key="3">
    <citation type="submission" date="2021-06" db="EMBL/GenBank/DDBJ databases">
        <title>Chromosome-level genome assembly for S. haematobium.</title>
        <authorList>
            <person name="Stroehlein A.J."/>
        </authorList>
    </citation>
    <scope>NUCLEOTIDE SEQUENCE</scope>
</reference>
<dbReference type="GO" id="GO:0031901">
    <property type="term" value="C:early endosome membrane"/>
    <property type="evidence" value="ECO:0007669"/>
    <property type="project" value="TreeGrafter"/>
</dbReference>
<dbReference type="Pfam" id="PF01363">
    <property type="entry name" value="FYVE"/>
    <property type="match status" value="1"/>
</dbReference>
<dbReference type="RefSeq" id="XP_012792473.1">
    <property type="nucleotide sequence ID" value="XM_012937019.2"/>
</dbReference>
<dbReference type="Gene3D" id="3.30.40.10">
    <property type="entry name" value="Zinc/RING finger domain, C3HC4 (zinc finger)"/>
    <property type="match status" value="1"/>
</dbReference>
<keyword evidence="9" id="KW-1185">Reference proteome</keyword>
<name>A0A095AFQ7_SCHHA</name>
<dbReference type="STRING" id="6185.A0A095AFQ7"/>
<feature type="region of interest" description="Disordered" evidence="5">
    <location>
        <begin position="689"/>
        <end position="713"/>
    </location>
</feature>
<dbReference type="InterPro" id="IPR051118">
    <property type="entry name" value="LST-2"/>
</dbReference>
<accession>A0A095AFQ7</accession>
<dbReference type="Proteomes" id="UP000471633">
    <property type="component" value="Unassembled WGS sequence"/>
</dbReference>
<evidence type="ECO:0000256" key="5">
    <source>
        <dbReference type="SAM" id="MobiDB-lite"/>
    </source>
</evidence>
<evidence type="ECO:0000256" key="2">
    <source>
        <dbReference type="ARBA" id="ARBA00022771"/>
    </source>
</evidence>
<reference evidence="7" key="4">
    <citation type="journal article" date="2022" name="PLoS Pathog.">
        <title>Chromosome-level genome of Schistosoma haematobium underpins genome-wide explorations of molecular variation.</title>
        <authorList>
            <person name="Stroehlein A.J."/>
            <person name="Korhonen P.K."/>
            <person name="Lee V.V."/>
            <person name="Ralph S.A."/>
            <person name="Mentink-Kane M."/>
            <person name="You H."/>
            <person name="McManus D.P."/>
            <person name="Tchuente L.T."/>
            <person name="Stothard J.R."/>
            <person name="Kaur P."/>
            <person name="Dudchenko O."/>
            <person name="Aiden E.L."/>
            <person name="Yang B."/>
            <person name="Yang H."/>
            <person name="Emery A.M."/>
            <person name="Webster B.L."/>
            <person name="Brindley P.J."/>
            <person name="Rollinson D."/>
            <person name="Chang B.C.H."/>
            <person name="Gasser R.B."/>
            <person name="Young N.D."/>
        </authorList>
    </citation>
    <scope>NUCLEOTIDE SEQUENCE</scope>
</reference>
<gene>
    <name evidence="7" type="primary">ZFYVE28</name>
    <name evidence="7" type="ORF">MS3_00008508</name>
    <name evidence="8" type="ORF">MS3_00843</name>
</gene>
<reference evidence="8" key="1">
    <citation type="journal article" date="2012" name="Nat. Genet.">
        <title>Whole-genome sequence of Schistosoma haematobium.</title>
        <authorList>
            <person name="Young N.D."/>
            <person name="Jex A.R."/>
            <person name="Li B."/>
            <person name="Liu S."/>
            <person name="Yang L."/>
            <person name="Xiong Z."/>
            <person name="Li Y."/>
            <person name="Cantacessi C."/>
            <person name="Hall R.S."/>
            <person name="Xu X."/>
            <person name="Chen F."/>
            <person name="Wu X."/>
            <person name="Zerlotini A."/>
            <person name="Oliveira G."/>
            <person name="Hofmann A."/>
            <person name="Zhang G."/>
            <person name="Fang X."/>
            <person name="Kang Y."/>
            <person name="Campbell B.E."/>
            <person name="Loukas A."/>
            <person name="Ranganathan S."/>
            <person name="Rollinson D."/>
            <person name="Rinaldi G."/>
            <person name="Brindley P.J."/>
            <person name="Yang H."/>
            <person name="Wang J."/>
            <person name="Wang J."/>
            <person name="Gasser R.B."/>
        </authorList>
    </citation>
    <scope>NUCLEOTIDE SEQUENCE [LARGE SCALE GENOMIC DNA]</scope>
</reference>
<evidence type="ECO:0000259" key="6">
    <source>
        <dbReference type="PROSITE" id="PS50178"/>
    </source>
</evidence>
<evidence type="ECO:0000313" key="9">
    <source>
        <dbReference type="Proteomes" id="UP000471633"/>
    </source>
</evidence>
<evidence type="ECO:0000256" key="4">
    <source>
        <dbReference type="PROSITE-ProRule" id="PRU00091"/>
    </source>
</evidence>
<evidence type="ECO:0000256" key="3">
    <source>
        <dbReference type="ARBA" id="ARBA00022833"/>
    </source>
</evidence>
<dbReference type="PROSITE" id="PS50178">
    <property type="entry name" value="ZF_FYVE"/>
    <property type="match status" value="1"/>
</dbReference>
<reference evidence="7" key="2">
    <citation type="journal article" date="2019" name="Gigascience">
        <title>High-quality Schistosoma haematobium genome achieved by single-molecule and long-range sequencing.</title>
        <authorList>
            <person name="Stroehlein A.J."/>
            <person name="Korhonen P.K."/>
            <person name="Chong T.M."/>
            <person name="Lim Y.L."/>
            <person name="Chan K.G."/>
            <person name="Webster B."/>
            <person name="Rollinson D."/>
            <person name="Brindley P.J."/>
            <person name="Gasser R.B."/>
            <person name="Young N.D."/>
        </authorList>
    </citation>
    <scope>NUCLEOTIDE SEQUENCE</scope>
</reference>
<dbReference type="CDD" id="cd00065">
    <property type="entry name" value="FYVE_like_SF"/>
    <property type="match status" value="1"/>
</dbReference>
<dbReference type="SMART" id="SM00064">
    <property type="entry name" value="FYVE"/>
    <property type="match status" value="1"/>
</dbReference>
<dbReference type="InterPro" id="IPR011011">
    <property type="entry name" value="Znf_FYVE_PHD"/>
</dbReference>
<feature type="region of interest" description="Disordered" evidence="5">
    <location>
        <begin position="747"/>
        <end position="766"/>
    </location>
</feature>
<feature type="domain" description="FYVE-type" evidence="6">
    <location>
        <begin position="1356"/>
        <end position="1410"/>
    </location>
</feature>
<organism evidence="8">
    <name type="scientific">Schistosoma haematobium</name>
    <name type="common">Blood fluke</name>
    <dbReference type="NCBI Taxonomy" id="6185"/>
    <lineage>
        <taxon>Eukaryota</taxon>
        <taxon>Metazoa</taxon>
        <taxon>Spiralia</taxon>
        <taxon>Lophotrochozoa</taxon>
        <taxon>Platyhelminthes</taxon>
        <taxon>Trematoda</taxon>
        <taxon>Digenea</taxon>
        <taxon>Strigeidida</taxon>
        <taxon>Schistosomatoidea</taxon>
        <taxon>Schistosomatidae</taxon>
        <taxon>Schistosoma</taxon>
    </lineage>
</organism>
<dbReference type="PANTHER" id="PTHR46465">
    <property type="entry name" value="LATERAL SIGNALING TARGET PROTEIN 2 HOMOLOG"/>
    <property type="match status" value="1"/>
</dbReference>
<feature type="compositionally biased region" description="Basic and acidic residues" evidence="5">
    <location>
        <begin position="689"/>
        <end position="699"/>
    </location>
</feature>
<dbReference type="InterPro" id="IPR013083">
    <property type="entry name" value="Znf_RING/FYVE/PHD"/>
</dbReference>
<keyword evidence="1" id="KW-0479">Metal-binding</keyword>
<dbReference type="PANTHER" id="PTHR46465:SF2">
    <property type="entry name" value="LATERAL SIGNALING TARGET PROTEIN 2 HOMOLOG"/>
    <property type="match status" value="1"/>
</dbReference>
<feature type="compositionally biased region" description="Low complexity" evidence="5">
    <location>
        <begin position="749"/>
        <end position="766"/>
    </location>
</feature>
<dbReference type="KEGG" id="shx:MS3_00008508"/>
<sequence>MGNGSSIPSTGINIHSKITKKLFETGKSKLHQSCQSFKQFTRNSEDNSNDIIDEKWVHSIDQTIKSYQVESFYYDEDYLDKVEDDDNEEHIINNESQSFKLEQNKLKVNNTVEGEEPYDTLNNNDNSCEYKEANDYKLFLQCDKQFDESLKDNMSENSNKTILSDLNNSCTIEYFKTLEYPNLLQNDSSLSTTSIDSLHTKSISNNKQKFQEKHNTTNIQDSISCLTSPIDKFEIDSVLMIQSSNINNGQSQSNFTPLIDNVQSYLNQLKHNVYVQCNMNCEHLNKLQHQENEVNDIDKHLSVKFEVSKWRTMKNKNKYYEIMKLSEKIPIISMNNSKMIDFTKHDPTTCSEINHDKEEYLSLNNVQFDQTNHEKFQLQSGHNPFDLDKTKHIYRGIDFNEEYNRHDQINHRNLMGTFSQNNDEYEIISFNHELNYQSEGPISIDINKDGYIYTPIVMEKLDSSTINTTDTIQSIQTVKKCMKTIKSYFIGQVLIKDTSEIEMNKEYKDNKDMIEKDNILDNYKKSMLVDNELSNQSTVTKTIAMKYDVLVDFYLVAIKAQMCELQLVGLNEDDTQYAVVMRAVESVRREVGSVTFRLLNAALPTNARHKRLFRTKYIEDVDLRNIENCLLSAANKVINFNSSQFHVECDLRPAKSSASEFLDTHGCVQALVAHTIESCLDSLSSNHTEDGKLKLDKQTSKNSTEQDDVQSSYDIPYKTKNISGCQRKNIQGNRNLVERDSSEFFNTHSINSPGSSSPVPSDFSHSNSLEQQSTVISDENPKIINVSVQVNIASVIYTTPVKLPSSKFLTISPELFHTLLELDYCAARFEFDFVRCVSRRIRTLQEADDVQIVTVLFSETLMWGLTVKLLSIQQLTDRDPCVLLALPRLSILVGCRLLPDSPIGANRLAVGHRLPFMFSSSRSELAYLCRQLFALRPDQLCRLTRWLGPNGLPNLVYNQKLSSRLSDSEQQTNSNCSLQEVPNEIKITTTTTRGARLSLSSLLTPSSVPNNLSTSYQKSHIWKTCLPGLHRLYKSISSVADRFAREYPTELRFILQKVIEMHDTNDEIDIVESSDSSSMDNSNNNLQNANPILSDNIVDKSIEEIKNRQLIDEESELEEELELNLFNLMASERKLRDLANLFNWDEVMQYHHRNKLSSSSSSSNQFNVHKLFKESNLYLRNCTTNSVVNNSSKFPYSIDSETSNCLIKSSEPIYKHTGLISADILIDEKTNTTPSIGQTVDEIGLDIAACLDDNDVDKLIISTNSKSISPVNSNHNQRSTFSQRLQSLNLSISFEGTQNPTDHIFNYLPAWQPDSPSYENHIDRLKIDNHNEVDDDDDDSVNFDDSQCSYIVGRNCASCNRLFTLIWRRHHCRRCGHIFCSKCCNYWQSIEGLASSKPVRICSDCHDFLSPQVIQ</sequence>
<dbReference type="InterPro" id="IPR000306">
    <property type="entry name" value="Znf_FYVE"/>
</dbReference>
<dbReference type="GeneID" id="24588633"/>
<keyword evidence="2 4" id="KW-0863">Zinc-finger</keyword>
<dbReference type="GO" id="GO:0008270">
    <property type="term" value="F:zinc ion binding"/>
    <property type="evidence" value="ECO:0007669"/>
    <property type="project" value="UniProtKB-KW"/>
</dbReference>